<dbReference type="InterPro" id="IPR036249">
    <property type="entry name" value="Thioredoxin-like_sf"/>
</dbReference>
<dbReference type="SUPFAM" id="SSF52833">
    <property type="entry name" value="Thioredoxin-like"/>
    <property type="match status" value="1"/>
</dbReference>
<keyword evidence="2" id="KW-1185">Reference proteome</keyword>
<dbReference type="PANTHER" id="PTHR30041:SF4">
    <property type="entry name" value="ARSENATE REDUCTASE"/>
    <property type="match status" value="1"/>
</dbReference>
<dbReference type="Gene3D" id="3.40.30.10">
    <property type="entry name" value="Glutaredoxin"/>
    <property type="match status" value="1"/>
</dbReference>
<reference evidence="1 2" key="1">
    <citation type="submission" date="2024-06" db="EMBL/GenBank/DDBJ databases">
        <authorList>
            <person name="Li F."/>
        </authorList>
    </citation>
    <scope>NUCLEOTIDE SEQUENCE [LARGE SCALE GENOMIC DNA]</scope>
    <source>
        <strain evidence="1 2">GXAS 311</strain>
    </source>
</reference>
<comment type="caution">
    <text evidence="1">The sequence shown here is derived from an EMBL/GenBank/DDBJ whole genome shotgun (WGS) entry which is preliminary data.</text>
</comment>
<dbReference type="PROSITE" id="PS51353">
    <property type="entry name" value="ARSC"/>
    <property type="match status" value="1"/>
</dbReference>
<organism evidence="1 2">
    <name type="scientific">Aliikangiella maris</name>
    <dbReference type="NCBI Taxonomy" id="3162458"/>
    <lineage>
        <taxon>Bacteria</taxon>
        <taxon>Pseudomonadati</taxon>
        <taxon>Pseudomonadota</taxon>
        <taxon>Gammaproteobacteria</taxon>
        <taxon>Oceanospirillales</taxon>
        <taxon>Pleioneaceae</taxon>
        <taxon>Aliikangiella</taxon>
    </lineage>
</organism>
<dbReference type="InterPro" id="IPR006660">
    <property type="entry name" value="Arsenate_reductase-like"/>
</dbReference>
<dbReference type="CDD" id="cd03034">
    <property type="entry name" value="ArsC_ArsC"/>
    <property type="match status" value="1"/>
</dbReference>
<protein>
    <submittedName>
        <fullName evidence="1">Arsenate reductase (Glutaredoxin)</fullName>
        <ecNumber evidence="1">1.20.4.1</ecNumber>
    </submittedName>
</protein>
<dbReference type="NCBIfam" id="TIGR00014">
    <property type="entry name" value="arsC"/>
    <property type="match status" value="1"/>
</dbReference>
<dbReference type="PANTHER" id="PTHR30041">
    <property type="entry name" value="ARSENATE REDUCTASE"/>
    <property type="match status" value="1"/>
</dbReference>
<proteinExistence type="predicted"/>
<dbReference type="EMBL" id="JBEVCJ010000001">
    <property type="protein sequence ID" value="MET1253643.1"/>
    <property type="molecule type" value="Genomic_DNA"/>
</dbReference>
<sequence length="117" mass="13246">MAKFKIYHNPRCSKSRQTLDLLHENDADVEVIEYLKTPPTAEELTTILASLKLSPQALMRKKEAEYQAAGLNDETLSEAQQIQLMTENPKVIERPIVVKGKKAVIGRPPENVLVFFK</sequence>
<keyword evidence="1" id="KW-0560">Oxidoreductase</keyword>
<dbReference type="Proteomes" id="UP001548189">
    <property type="component" value="Unassembled WGS sequence"/>
</dbReference>
<dbReference type="GO" id="GO:0008794">
    <property type="term" value="F:arsenate reductase (glutaredoxin) activity"/>
    <property type="evidence" value="ECO:0007669"/>
    <property type="project" value="UniProtKB-EC"/>
</dbReference>
<dbReference type="EC" id="1.20.4.1" evidence="1"/>
<evidence type="ECO:0000313" key="2">
    <source>
        <dbReference type="Proteomes" id="UP001548189"/>
    </source>
</evidence>
<name>A0ABV2BPJ0_9GAMM</name>
<evidence type="ECO:0000313" key="1">
    <source>
        <dbReference type="EMBL" id="MET1253643.1"/>
    </source>
</evidence>
<gene>
    <name evidence="1" type="primary">arsC</name>
    <name evidence="1" type="ORF">ABVT43_00745</name>
</gene>
<dbReference type="Pfam" id="PF03960">
    <property type="entry name" value="ArsC"/>
    <property type="match status" value="1"/>
</dbReference>
<accession>A0ABV2BPJ0</accession>
<dbReference type="InterPro" id="IPR006659">
    <property type="entry name" value="Arsenate_reductase"/>
</dbReference>